<name>A0A401QZY5_STRNR</name>
<evidence type="ECO:0000256" key="2">
    <source>
        <dbReference type="SAM" id="Phobius"/>
    </source>
</evidence>
<dbReference type="AlphaFoldDB" id="A0A401QZY5"/>
<evidence type="ECO:0000256" key="1">
    <source>
        <dbReference type="SAM" id="MobiDB-lite"/>
    </source>
</evidence>
<feature type="region of interest" description="Disordered" evidence="1">
    <location>
        <begin position="27"/>
        <end position="47"/>
    </location>
</feature>
<organism evidence="3 4">
    <name type="scientific">Streptomyces noursei</name>
    <name type="common">Streptomyces albulus</name>
    <dbReference type="NCBI Taxonomy" id="1971"/>
    <lineage>
        <taxon>Bacteria</taxon>
        <taxon>Bacillati</taxon>
        <taxon>Actinomycetota</taxon>
        <taxon>Actinomycetes</taxon>
        <taxon>Kitasatosporales</taxon>
        <taxon>Streptomycetaceae</taxon>
        <taxon>Streptomyces</taxon>
    </lineage>
</organism>
<dbReference type="RefSeq" id="WP_124428129.1">
    <property type="nucleotide sequence ID" value="NZ_BHXC01000006.1"/>
</dbReference>
<protein>
    <submittedName>
        <fullName evidence="3">Uncharacterized protein</fullName>
    </submittedName>
</protein>
<keyword evidence="2" id="KW-0472">Membrane</keyword>
<comment type="caution">
    <text evidence="3">The sequence shown here is derived from an EMBL/GenBank/DDBJ whole genome shotgun (WGS) entry which is preliminary data.</text>
</comment>
<reference evidence="3 4" key="1">
    <citation type="journal article" date="2019" name="Microbiol. Resour. Announc.">
        <title>Draft Genome Sequence of the Most Traditional epsilon-Poly-l-Lysine Producer, Streptomyces albulus NBRC14147.</title>
        <authorList>
            <person name="Yamanaka K."/>
            <person name="Hamano Y."/>
        </authorList>
    </citation>
    <scope>NUCLEOTIDE SEQUENCE [LARGE SCALE GENOMIC DNA]</scope>
    <source>
        <strain evidence="3 4">NBRC 14147</strain>
    </source>
</reference>
<evidence type="ECO:0000313" key="3">
    <source>
        <dbReference type="EMBL" id="GCB90914.1"/>
    </source>
</evidence>
<gene>
    <name evidence="3" type="ORF">SALB_03622</name>
</gene>
<evidence type="ECO:0000313" key="4">
    <source>
        <dbReference type="Proteomes" id="UP000288351"/>
    </source>
</evidence>
<feature type="transmembrane region" description="Helical" evidence="2">
    <location>
        <begin position="58"/>
        <end position="77"/>
    </location>
</feature>
<accession>A0A401QZY5</accession>
<keyword evidence="2" id="KW-0812">Transmembrane</keyword>
<dbReference type="EMBL" id="BHXC01000006">
    <property type="protein sequence ID" value="GCB90914.1"/>
    <property type="molecule type" value="Genomic_DNA"/>
</dbReference>
<keyword evidence="2" id="KW-1133">Transmembrane helix</keyword>
<dbReference type="Proteomes" id="UP000288351">
    <property type="component" value="Unassembled WGS sequence"/>
</dbReference>
<sequence length="125" mass="13122">MLKHYYRLVYWKRRIARALGWHRPATAGRGTAAGPAGGPRAGSRTRRVRSRLARARPLLLFAVLVLIVVVASALLGWRDDTFGADHREGGATVRSTGGAGQGVVMVSCAPHGAVCAPGREGPGAG</sequence>
<proteinExistence type="predicted"/>